<proteinExistence type="predicted"/>
<dbReference type="GO" id="GO:0004029">
    <property type="term" value="F:aldehyde dehydrogenase (NAD+) activity"/>
    <property type="evidence" value="ECO:0007669"/>
    <property type="project" value="TreeGrafter"/>
</dbReference>
<protein>
    <submittedName>
        <fullName evidence="2">Epimerase</fullName>
    </submittedName>
</protein>
<dbReference type="Pfam" id="PF01370">
    <property type="entry name" value="Epimerase"/>
    <property type="match status" value="1"/>
</dbReference>
<accession>A0A6N4UYY0</accession>
<feature type="domain" description="NAD-dependent epimerase/dehydratase" evidence="1">
    <location>
        <begin position="4"/>
        <end position="200"/>
    </location>
</feature>
<dbReference type="AlphaFoldDB" id="A0A6N4UYY0"/>
<keyword evidence="3" id="KW-1185">Reference proteome</keyword>
<dbReference type="InterPro" id="IPR051783">
    <property type="entry name" value="NAD(P)-dependent_oxidoreduct"/>
</dbReference>
<dbReference type="Gene3D" id="3.40.50.720">
    <property type="entry name" value="NAD(P)-binding Rossmann-like Domain"/>
    <property type="match status" value="1"/>
</dbReference>
<dbReference type="PANTHER" id="PTHR48079">
    <property type="entry name" value="PROTEIN YEEZ"/>
    <property type="match status" value="1"/>
</dbReference>
<evidence type="ECO:0000259" key="1">
    <source>
        <dbReference type="Pfam" id="PF01370"/>
    </source>
</evidence>
<organism evidence="2 3">
    <name type="scientific">Mycolicibacterium alvei</name>
    <dbReference type="NCBI Taxonomy" id="67081"/>
    <lineage>
        <taxon>Bacteria</taxon>
        <taxon>Bacillati</taxon>
        <taxon>Actinomycetota</taxon>
        <taxon>Actinomycetes</taxon>
        <taxon>Mycobacteriales</taxon>
        <taxon>Mycobacteriaceae</taxon>
        <taxon>Mycolicibacterium</taxon>
    </lineage>
</organism>
<dbReference type="KEGG" id="malv:MALV_37260"/>
<dbReference type="GO" id="GO:0005737">
    <property type="term" value="C:cytoplasm"/>
    <property type="evidence" value="ECO:0007669"/>
    <property type="project" value="TreeGrafter"/>
</dbReference>
<sequence>MLIRRTSSTRGIDDLDVERVYGDIFDPESVRAAMDDCDVVYYCVVDARAWLHDPAPLWRTNIEGLQEVLDVAVEAGLEKFVFTSSIATIGIAESGLATEDLAHNWLDVGGEYVHTRMLAEQMVLRYAREHGLPAVAMCVANTYGPGDWLPTPHGGLVSAAVRGKMPFYVKGAGAETVGITDAAEALVLAGERGRVGERYIVSERFMTAQEIYQTACTAVDIAPPRRGIPIRLLAAAGAVIDPVARLRKKENQLSPLTVRLMHVMSPMDHGKAVRELGWQPKPTTEAIAEGARFFAAGRSKSSRRS</sequence>
<reference evidence="2 3" key="1">
    <citation type="journal article" date="2019" name="Emerg. Microbes Infect.">
        <title>Comprehensive subspecies identification of 175 nontuberculous mycobacteria species based on 7547 genomic profiles.</title>
        <authorList>
            <person name="Matsumoto Y."/>
            <person name="Kinjo T."/>
            <person name="Motooka D."/>
            <person name="Nabeya D."/>
            <person name="Jung N."/>
            <person name="Uechi K."/>
            <person name="Horii T."/>
            <person name="Iida T."/>
            <person name="Fujita J."/>
            <person name="Nakamura S."/>
        </authorList>
    </citation>
    <scope>NUCLEOTIDE SEQUENCE [LARGE SCALE GENOMIC DNA]</scope>
    <source>
        <strain evidence="2 3">JCM 12272</strain>
    </source>
</reference>
<dbReference type="Proteomes" id="UP000466906">
    <property type="component" value="Chromosome"/>
</dbReference>
<dbReference type="SUPFAM" id="SSF51735">
    <property type="entry name" value="NAD(P)-binding Rossmann-fold domains"/>
    <property type="match status" value="1"/>
</dbReference>
<dbReference type="InterPro" id="IPR001509">
    <property type="entry name" value="Epimerase_deHydtase"/>
</dbReference>
<evidence type="ECO:0000313" key="3">
    <source>
        <dbReference type="Proteomes" id="UP000466906"/>
    </source>
</evidence>
<dbReference type="InterPro" id="IPR036291">
    <property type="entry name" value="NAD(P)-bd_dom_sf"/>
</dbReference>
<dbReference type="PANTHER" id="PTHR48079:SF6">
    <property type="entry name" value="NAD(P)-BINDING DOMAIN-CONTAINING PROTEIN-RELATED"/>
    <property type="match status" value="1"/>
</dbReference>
<gene>
    <name evidence="2" type="ORF">MALV_37260</name>
</gene>
<dbReference type="EMBL" id="AP022565">
    <property type="protein sequence ID" value="BBX28601.1"/>
    <property type="molecule type" value="Genomic_DNA"/>
</dbReference>
<name>A0A6N4UYY0_9MYCO</name>
<evidence type="ECO:0000313" key="2">
    <source>
        <dbReference type="EMBL" id="BBX28601.1"/>
    </source>
</evidence>